<reference evidence="2 3" key="1">
    <citation type="submission" date="2019-07" db="EMBL/GenBank/DDBJ databases">
        <title>Diversity of Bacteria from Kongsfjorden, Arctic.</title>
        <authorList>
            <person name="Yu Y."/>
        </authorList>
    </citation>
    <scope>NUCLEOTIDE SEQUENCE [LARGE SCALE GENOMIC DNA]</scope>
    <source>
        <strain evidence="2 3">SM1923</strain>
    </source>
</reference>
<keyword evidence="3" id="KW-1185">Reference proteome</keyword>
<comment type="caution">
    <text evidence="2">The sequence shown here is derived from an EMBL/GenBank/DDBJ whole genome shotgun (WGS) entry which is preliminary data.</text>
</comment>
<dbReference type="SUPFAM" id="SSF53448">
    <property type="entry name" value="Nucleotide-diphospho-sugar transferases"/>
    <property type="match status" value="1"/>
</dbReference>
<dbReference type="GO" id="GO:0016758">
    <property type="term" value="F:hexosyltransferase activity"/>
    <property type="evidence" value="ECO:0007669"/>
    <property type="project" value="UniProtKB-ARBA"/>
</dbReference>
<dbReference type="Proteomes" id="UP000319941">
    <property type="component" value="Unassembled WGS sequence"/>
</dbReference>
<dbReference type="Pfam" id="PF00535">
    <property type="entry name" value="Glycos_transf_2"/>
    <property type="match status" value="1"/>
</dbReference>
<dbReference type="CDD" id="cd00761">
    <property type="entry name" value="Glyco_tranf_GTA_type"/>
    <property type="match status" value="1"/>
</dbReference>
<dbReference type="STRING" id="553385.GCA_000591415_03460"/>
<dbReference type="InterPro" id="IPR001173">
    <property type="entry name" value="Glyco_trans_2-like"/>
</dbReference>
<gene>
    <name evidence="2" type="ORF">FQP86_09020</name>
</gene>
<name>A0A558HNU1_9GAMM</name>
<evidence type="ECO:0000313" key="2">
    <source>
        <dbReference type="EMBL" id="TVU70738.1"/>
    </source>
</evidence>
<keyword evidence="2" id="KW-0808">Transferase</keyword>
<dbReference type="InterPro" id="IPR029044">
    <property type="entry name" value="Nucleotide-diphossugar_trans"/>
</dbReference>
<dbReference type="RefSeq" id="WP_088742989.1">
    <property type="nucleotide sequence ID" value="NZ_CAWOWR010000107.1"/>
</dbReference>
<evidence type="ECO:0000259" key="1">
    <source>
        <dbReference type="Pfam" id="PF00535"/>
    </source>
</evidence>
<dbReference type="Gene3D" id="3.90.550.10">
    <property type="entry name" value="Spore Coat Polysaccharide Biosynthesis Protein SpsA, Chain A"/>
    <property type="match status" value="1"/>
</dbReference>
<dbReference type="PANTHER" id="PTHR22916">
    <property type="entry name" value="GLYCOSYLTRANSFERASE"/>
    <property type="match status" value="1"/>
</dbReference>
<dbReference type="EMBL" id="VNFH01000005">
    <property type="protein sequence ID" value="TVU70738.1"/>
    <property type="molecule type" value="Genomic_DNA"/>
</dbReference>
<dbReference type="PANTHER" id="PTHR22916:SF3">
    <property type="entry name" value="UDP-GLCNAC:BETAGAL BETA-1,3-N-ACETYLGLUCOSAMINYLTRANSFERASE-LIKE PROTEIN 1"/>
    <property type="match status" value="1"/>
</dbReference>
<evidence type="ECO:0000313" key="3">
    <source>
        <dbReference type="Proteomes" id="UP000319941"/>
    </source>
</evidence>
<dbReference type="AlphaFoldDB" id="A0A558HNU1"/>
<protein>
    <submittedName>
        <fullName evidence="2">Glycosyltransferase family 2 protein</fullName>
    </submittedName>
</protein>
<organism evidence="2 3">
    <name type="scientific">Cobetia crustatorum</name>
    <dbReference type="NCBI Taxonomy" id="553385"/>
    <lineage>
        <taxon>Bacteria</taxon>
        <taxon>Pseudomonadati</taxon>
        <taxon>Pseudomonadota</taxon>
        <taxon>Gammaproteobacteria</taxon>
        <taxon>Oceanospirillales</taxon>
        <taxon>Halomonadaceae</taxon>
        <taxon>Cobetia</taxon>
    </lineage>
</organism>
<accession>A0A558HNU1</accession>
<sequence length="251" mass="28006">MADVSVIMPNYGYDRRLHAAVESVLAQSEPVREILISDDASPDNAAEQLRVDFAEMDTGAVEIRILETDTNGGPGRARNRAIAEAKGRYIAFLDADDAWLPEKIARQIAFMQDTGAGLSYTGYEMVDEQGEHVSYFAPPARLTRDDMLRSNSIGCLTAIYDAGSFGRFYMPTIRKRQDLALWLIIIGQLGPAQGMPEPLARYTRREGSVSSNKFKAAAYQWRLYREVLGMDLISAGRNFVHYAVNGYAKHR</sequence>
<feature type="domain" description="Glycosyltransferase 2-like" evidence="1">
    <location>
        <begin position="5"/>
        <end position="125"/>
    </location>
</feature>
<proteinExistence type="predicted"/>
<dbReference type="OrthoDB" id="9801954at2"/>